<feature type="chain" id="PRO_5038167513" description="UDP-glucuronosyltransferase" evidence="5">
    <location>
        <begin position="22"/>
        <end position="525"/>
    </location>
</feature>
<dbReference type="InterPro" id="IPR002213">
    <property type="entry name" value="UDP_glucos_trans"/>
</dbReference>
<dbReference type="PROSITE" id="PS00375">
    <property type="entry name" value="UDPGT"/>
    <property type="match status" value="1"/>
</dbReference>
<reference evidence="6" key="1">
    <citation type="journal article" date="2016" name="Insect Biochem. Mol. Biol.">
        <title>Multifaceted biological insights from a draft genome sequence of the tobacco hornworm moth, Manduca sexta.</title>
        <authorList>
            <person name="Kanost M.R."/>
            <person name="Arrese E.L."/>
            <person name="Cao X."/>
            <person name="Chen Y.R."/>
            <person name="Chellapilla S."/>
            <person name="Goldsmith M.R."/>
            <person name="Grosse-Wilde E."/>
            <person name="Heckel D.G."/>
            <person name="Herndon N."/>
            <person name="Jiang H."/>
            <person name="Papanicolaou A."/>
            <person name="Qu J."/>
            <person name="Soulages J.L."/>
            <person name="Vogel H."/>
            <person name="Walters J."/>
            <person name="Waterhouse R.M."/>
            <person name="Ahn S.J."/>
            <person name="Almeida F.C."/>
            <person name="An C."/>
            <person name="Aqrawi P."/>
            <person name="Bretschneider A."/>
            <person name="Bryant W.B."/>
            <person name="Bucks S."/>
            <person name="Chao H."/>
            <person name="Chevignon G."/>
            <person name="Christen J.M."/>
            <person name="Clarke D.F."/>
            <person name="Dittmer N.T."/>
            <person name="Ferguson L.C.F."/>
            <person name="Garavelou S."/>
            <person name="Gordon K.H.J."/>
            <person name="Gunaratna R.T."/>
            <person name="Han Y."/>
            <person name="Hauser F."/>
            <person name="He Y."/>
            <person name="Heidel-Fischer H."/>
            <person name="Hirsh A."/>
            <person name="Hu Y."/>
            <person name="Jiang H."/>
            <person name="Kalra D."/>
            <person name="Klinner C."/>
            <person name="Konig C."/>
            <person name="Kovar C."/>
            <person name="Kroll A.R."/>
            <person name="Kuwar S.S."/>
            <person name="Lee S.L."/>
            <person name="Lehman R."/>
            <person name="Li K."/>
            <person name="Li Z."/>
            <person name="Liang H."/>
            <person name="Lovelace S."/>
            <person name="Lu Z."/>
            <person name="Mansfield J.H."/>
            <person name="McCulloch K.J."/>
            <person name="Mathew T."/>
            <person name="Morton B."/>
            <person name="Muzny D.M."/>
            <person name="Neunemann D."/>
            <person name="Ongeri F."/>
            <person name="Pauchet Y."/>
            <person name="Pu L.L."/>
            <person name="Pyrousis I."/>
            <person name="Rao X.J."/>
            <person name="Redding A."/>
            <person name="Roesel C."/>
            <person name="Sanchez-Gracia A."/>
            <person name="Schaack S."/>
            <person name="Shukla A."/>
            <person name="Tetreau G."/>
            <person name="Wang Y."/>
            <person name="Xiong G.H."/>
            <person name="Traut W."/>
            <person name="Walsh T.K."/>
            <person name="Worley K.C."/>
            <person name="Wu D."/>
            <person name="Wu W."/>
            <person name="Wu Y.Q."/>
            <person name="Zhang X."/>
            <person name="Zou Z."/>
            <person name="Zucker H."/>
            <person name="Briscoe A.D."/>
            <person name="Burmester T."/>
            <person name="Clem R.J."/>
            <person name="Feyereisen R."/>
            <person name="Grimmelikhuijzen C.J.P."/>
            <person name="Hamodrakas S.J."/>
            <person name="Hansson B.S."/>
            <person name="Huguet E."/>
            <person name="Jermiin L.S."/>
            <person name="Lan Q."/>
            <person name="Lehman H.K."/>
            <person name="Lorenzen M."/>
            <person name="Merzendorfer H."/>
            <person name="Michalopoulos I."/>
            <person name="Morton D.B."/>
            <person name="Muthukrishnan S."/>
            <person name="Oakeshott J.G."/>
            <person name="Palmer W."/>
            <person name="Park Y."/>
            <person name="Passarelli A.L."/>
            <person name="Rozas J."/>
            <person name="Schwartz L.M."/>
            <person name="Smith W."/>
            <person name="Southgate A."/>
            <person name="Vilcinskas A."/>
            <person name="Vogt R."/>
            <person name="Wang P."/>
            <person name="Werren J."/>
            <person name="Yu X.Q."/>
            <person name="Zhou J.J."/>
            <person name="Brown S.J."/>
            <person name="Scherer S.E."/>
            <person name="Richards S."/>
            <person name="Blissard G.W."/>
        </authorList>
    </citation>
    <scope>NUCLEOTIDE SEQUENCE</scope>
</reference>
<dbReference type="EC" id="2.4.1.17" evidence="5"/>
<dbReference type="AlphaFoldDB" id="A0A922CL90"/>
<dbReference type="Gene3D" id="3.40.50.2000">
    <property type="entry name" value="Glycogen Phosphorylase B"/>
    <property type="match status" value="1"/>
</dbReference>
<dbReference type="InterPro" id="IPR035595">
    <property type="entry name" value="UDP_glycos_trans_CS"/>
</dbReference>
<accession>A0A922CL90</accession>
<evidence type="ECO:0000256" key="2">
    <source>
        <dbReference type="ARBA" id="ARBA00022676"/>
    </source>
</evidence>
<keyword evidence="5" id="KW-0732">Signal</keyword>
<evidence type="ECO:0000256" key="1">
    <source>
        <dbReference type="ARBA" id="ARBA00009995"/>
    </source>
</evidence>
<dbReference type="PROSITE" id="PS51257">
    <property type="entry name" value="PROKAR_LIPOPROTEIN"/>
    <property type="match status" value="1"/>
</dbReference>
<keyword evidence="7" id="KW-1185">Reference proteome</keyword>
<dbReference type="Pfam" id="PF00201">
    <property type="entry name" value="UDPGT"/>
    <property type="match status" value="1"/>
</dbReference>
<dbReference type="GO" id="GO:0016020">
    <property type="term" value="C:membrane"/>
    <property type="evidence" value="ECO:0007669"/>
    <property type="project" value="UniProtKB-SubCell"/>
</dbReference>
<dbReference type="GO" id="GO:0015020">
    <property type="term" value="F:glucuronosyltransferase activity"/>
    <property type="evidence" value="ECO:0007669"/>
    <property type="project" value="UniProtKB-EC"/>
</dbReference>
<dbReference type="FunFam" id="3.40.50.2000:FF:000050">
    <property type="entry name" value="UDP-glucuronosyltransferase"/>
    <property type="match status" value="1"/>
</dbReference>
<dbReference type="PANTHER" id="PTHR48043">
    <property type="entry name" value="EG:EG0003.4 PROTEIN-RELATED"/>
    <property type="match status" value="1"/>
</dbReference>
<comment type="caution">
    <text evidence="6">The sequence shown here is derived from an EMBL/GenBank/DDBJ whole genome shotgun (WGS) entry which is preliminary data.</text>
</comment>
<evidence type="ECO:0000256" key="5">
    <source>
        <dbReference type="RuleBase" id="RU362059"/>
    </source>
</evidence>
<reference evidence="6" key="2">
    <citation type="submission" date="2020-12" db="EMBL/GenBank/DDBJ databases">
        <authorList>
            <person name="Kanost M."/>
        </authorList>
    </citation>
    <scope>NUCLEOTIDE SEQUENCE</scope>
</reference>
<evidence type="ECO:0000313" key="7">
    <source>
        <dbReference type="Proteomes" id="UP000791440"/>
    </source>
</evidence>
<comment type="similarity">
    <text evidence="1 4">Belongs to the UDP-glycosyltransferase family.</text>
</comment>
<keyword evidence="3 4" id="KW-0808">Transferase</keyword>
<evidence type="ECO:0000313" key="6">
    <source>
        <dbReference type="EMBL" id="KAG6449959.1"/>
    </source>
</evidence>
<keyword evidence="2 4" id="KW-0328">Glycosyltransferase</keyword>
<dbReference type="PANTHER" id="PTHR48043:SF159">
    <property type="entry name" value="EG:EG0003.4 PROTEIN-RELATED"/>
    <property type="match status" value="1"/>
</dbReference>
<comment type="catalytic activity">
    <reaction evidence="5">
        <text>glucuronate acceptor + UDP-alpha-D-glucuronate = acceptor beta-D-glucuronoside + UDP + H(+)</text>
        <dbReference type="Rhea" id="RHEA:21032"/>
        <dbReference type="ChEBI" id="CHEBI:15378"/>
        <dbReference type="ChEBI" id="CHEBI:58052"/>
        <dbReference type="ChEBI" id="CHEBI:58223"/>
        <dbReference type="ChEBI" id="CHEBI:132367"/>
        <dbReference type="ChEBI" id="CHEBI:132368"/>
        <dbReference type="EC" id="2.4.1.17"/>
    </reaction>
</comment>
<gene>
    <name evidence="6" type="ORF">O3G_MSEX006329</name>
</gene>
<dbReference type="EMBL" id="JH668381">
    <property type="protein sequence ID" value="KAG6449959.1"/>
    <property type="molecule type" value="Genomic_DNA"/>
</dbReference>
<sequence length="525" mass="59598">MGSNRFCLVFLLISLSCVVDGASILALFSSLSYSDHLVFRGYVSLLAQSGHSLVVMTPYPGQFMYPDTENIVELDVGQESAPFWDEYKKLLTNTDDYYPQLRAMNELSLKIAIAQLKSKQMTALFINPNIKFDLVITEADVPLLYAVADKYKVPHISITTSNGKIHQYEAKGNPIHPILYPDVNTLNYGNLSRWQKVIEFYRHIQTKNEFYNNYLPLSELAAKKIFGLKRDLQQVEYDIDLLFIASNPLLIGNRPVVPAITFVDRMHITPDISLPQNVQAFLDSQIKGVVYFSVGAIQDAEQLSPRILQIFADAFKELPFTVLWKIGNTTMVNKSNNVVTQAWFPQQQILAHRNVKAFITHGGQRSLEEALFYEVPIIGLPFVKSRKTFIGEYIKYGVGEIVNPYDMDEETLKTIITAVASDNKYKKAIVKLKDMVVDDVISGPELAVWWTEYVLRNGGAQHLRSAAVGATFVKYYMLDLLSYLLAGVLFTIYLTFCIVRYIVSRLRKRYILERGIVSSVKFKAL</sequence>
<name>A0A922CL90_MANSE</name>
<feature type="transmembrane region" description="Helical" evidence="5">
    <location>
        <begin position="480"/>
        <end position="503"/>
    </location>
</feature>
<keyword evidence="5" id="KW-1133">Transmembrane helix</keyword>
<dbReference type="InterPro" id="IPR050271">
    <property type="entry name" value="UDP-glycosyltransferase"/>
</dbReference>
<proteinExistence type="inferred from homology"/>
<feature type="signal peptide" evidence="5">
    <location>
        <begin position="1"/>
        <end position="21"/>
    </location>
</feature>
<dbReference type="CDD" id="cd03784">
    <property type="entry name" value="GT1_Gtf-like"/>
    <property type="match status" value="1"/>
</dbReference>
<protein>
    <recommendedName>
        <fullName evidence="5">UDP-glucuronosyltransferase</fullName>
        <ecNumber evidence="5">2.4.1.17</ecNumber>
    </recommendedName>
</protein>
<keyword evidence="5" id="KW-0812">Transmembrane</keyword>
<evidence type="ECO:0000256" key="4">
    <source>
        <dbReference type="RuleBase" id="RU003718"/>
    </source>
</evidence>
<comment type="subcellular location">
    <subcellularLocation>
        <location evidence="5">Membrane</location>
        <topology evidence="5">Single-pass membrane protein</topology>
    </subcellularLocation>
</comment>
<organism evidence="6 7">
    <name type="scientific">Manduca sexta</name>
    <name type="common">Tobacco hawkmoth</name>
    <name type="synonym">Tobacco hornworm</name>
    <dbReference type="NCBI Taxonomy" id="7130"/>
    <lineage>
        <taxon>Eukaryota</taxon>
        <taxon>Metazoa</taxon>
        <taxon>Ecdysozoa</taxon>
        <taxon>Arthropoda</taxon>
        <taxon>Hexapoda</taxon>
        <taxon>Insecta</taxon>
        <taxon>Pterygota</taxon>
        <taxon>Neoptera</taxon>
        <taxon>Endopterygota</taxon>
        <taxon>Lepidoptera</taxon>
        <taxon>Glossata</taxon>
        <taxon>Ditrysia</taxon>
        <taxon>Bombycoidea</taxon>
        <taxon>Sphingidae</taxon>
        <taxon>Sphinginae</taxon>
        <taxon>Sphingini</taxon>
        <taxon>Manduca</taxon>
    </lineage>
</organism>
<dbReference type="SUPFAM" id="SSF53756">
    <property type="entry name" value="UDP-Glycosyltransferase/glycogen phosphorylase"/>
    <property type="match status" value="1"/>
</dbReference>
<keyword evidence="5" id="KW-0472">Membrane</keyword>
<dbReference type="Proteomes" id="UP000791440">
    <property type="component" value="Unassembled WGS sequence"/>
</dbReference>
<evidence type="ECO:0000256" key="3">
    <source>
        <dbReference type="ARBA" id="ARBA00022679"/>
    </source>
</evidence>
<dbReference type="OrthoDB" id="5835829at2759"/>